<dbReference type="EMBL" id="DTDV01000017">
    <property type="protein sequence ID" value="HGK23992.1"/>
    <property type="molecule type" value="Genomic_DNA"/>
</dbReference>
<dbReference type="PANTHER" id="PTHR36306">
    <property type="entry name" value="ALPHA-AMYLASE-RELATED-RELATED"/>
    <property type="match status" value="1"/>
</dbReference>
<reference evidence="5" key="1">
    <citation type="journal article" date="2020" name="mSystems">
        <title>Genome- and Community-Level Interaction Insights into Carbon Utilization and Element Cycling Functions of Hydrothermarchaeota in Hydrothermal Sediment.</title>
        <authorList>
            <person name="Zhou Z."/>
            <person name="Liu Y."/>
            <person name="Xu W."/>
            <person name="Pan J."/>
            <person name="Luo Z.H."/>
            <person name="Li M."/>
        </authorList>
    </citation>
    <scope>NUCLEOTIDE SEQUENCE [LARGE SCALE GENOMIC DNA]</scope>
    <source>
        <strain evidence="5">SpSt-70</strain>
    </source>
</reference>
<dbReference type="InterPro" id="IPR052046">
    <property type="entry name" value="GH57_Enzymes"/>
</dbReference>
<comment type="similarity">
    <text evidence="1 3">Belongs to the glycosyl hydrolase 57 family.</text>
</comment>
<dbReference type="RefSeq" id="WP_149122571.1">
    <property type="nucleotide sequence ID" value="NZ_VTFL01000002.1"/>
</dbReference>
<keyword evidence="5" id="KW-0378">Hydrolase</keyword>
<feature type="domain" description="Glycoside hydrolase family 57 N-terminal" evidence="4">
    <location>
        <begin position="7"/>
        <end position="422"/>
    </location>
</feature>
<dbReference type="InterPro" id="IPR027291">
    <property type="entry name" value="Glyco_hydro_38_N_sf"/>
</dbReference>
<dbReference type="AlphaFoldDB" id="A0A7V3ZJA4"/>
<dbReference type="InterPro" id="IPR004300">
    <property type="entry name" value="Glyco_hydro_57_N"/>
</dbReference>
<evidence type="ECO:0000259" key="4">
    <source>
        <dbReference type="Pfam" id="PF03065"/>
    </source>
</evidence>
<dbReference type="GO" id="GO:0005975">
    <property type="term" value="P:carbohydrate metabolic process"/>
    <property type="evidence" value="ECO:0007669"/>
    <property type="project" value="InterPro"/>
</dbReference>
<organism evidence="5">
    <name type="scientific">Dictyoglomus thermophilum</name>
    <dbReference type="NCBI Taxonomy" id="14"/>
    <lineage>
        <taxon>Bacteria</taxon>
        <taxon>Pseudomonadati</taxon>
        <taxon>Dictyoglomota</taxon>
        <taxon>Dictyoglomia</taxon>
        <taxon>Dictyoglomales</taxon>
        <taxon>Dictyoglomaceae</taxon>
        <taxon>Dictyoglomus</taxon>
    </lineage>
</organism>
<dbReference type="Gene3D" id="3.20.110.10">
    <property type="entry name" value="Glycoside hydrolase 38, N terminal domain"/>
    <property type="match status" value="1"/>
</dbReference>
<sequence>MGKLYVSFIWHMHQPYYKDTSKSLSIFPWVRFHGIKNYYNMVSILKDFPKIKQTFNFVPSLLLQIQEYLDRRTTDLWLEKSLKKASELNMEDKKFILDNFFLLNKEKMGFIFPRFKELYYKKLNNEEYTVQDFLDLQVLYNLAWFDPDLRKKDSFLIYLVEKGKNFTEEEKLKVIEKQFEILRGLFSLYRSMQDSGQIEVIFSPFFHPIMPLLIDTKSAKVSTPELPLPFDYFSFKEDAEKQLFLGKEYYRKLFDKDPLGIWPSEQAVSPEFVEMVSEFNIKWFVSDERILFKSLGEDFLRDNEGFINKPEILYKPYRINLNGKEVYAVFRDQVLSDRIGFVYMNYPPEDGAKDLYYRLLKIKNSLPQNSDFLVTIALDGENCWEYYDNDGRDFLRNLYTLLSDSKELETITVKDFIEKTKNFGELNNIFTGSWINADLTTWIGEIEENLAWEYLTITRKFVEKKKDRVDWISLMAAEGSDWFWWYGDDQESGYDEIFDEIFRSHLKNVYRSINKAYPSFLDFPIVFRNPLWRSRRSLIFTPKIDGIITSKDEWVLSSLNLLEEKKSEFITGIYYGYDLSNLYMRIDLMDKAEKYFNDDYFIVINFYSRNKGSCKYRLDLRNELCGDNISLKIKDIVEVSIPWDKFTGFGRNSKIHFKVDLCKNTEMVESLEDTENFWFEIPNLMDEIITKLFLFGDPSRKVELSTMLISRKKVYNLYSKVSILQDSLQKDFVKIENNGEIIEVTKHISLRELLFLIQCVRDLKVFGILDKYVCAPVGRVSKTEGIYVIEPKVFVHDFLKKYIEKEKLEVPIEMDKLGRIEIYGL</sequence>
<gene>
    <name evidence="5" type="ORF">ENU78_06130</name>
</gene>
<evidence type="ECO:0000256" key="3">
    <source>
        <dbReference type="RuleBase" id="RU361196"/>
    </source>
</evidence>
<proteinExistence type="inferred from homology"/>
<keyword evidence="2 3" id="KW-0119">Carbohydrate metabolism</keyword>
<dbReference type="PANTHER" id="PTHR36306:SF1">
    <property type="entry name" value="ALPHA-AMYLASE-RELATED"/>
    <property type="match status" value="1"/>
</dbReference>
<dbReference type="GO" id="GO:0016787">
    <property type="term" value="F:hydrolase activity"/>
    <property type="evidence" value="ECO:0007669"/>
    <property type="project" value="UniProtKB-KW"/>
</dbReference>
<comment type="caution">
    <text evidence="5">The sequence shown here is derived from an EMBL/GenBank/DDBJ whole genome shotgun (WGS) entry which is preliminary data.</text>
</comment>
<dbReference type="SUPFAM" id="SSF88713">
    <property type="entry name" value="Glycoside hydrolase/deacetylase"/>
    <property type="match status" value="1"/>
</dbReference>
<accession>A0A7V3ZJA4</accession>
<name>A0A7V3ZJA4_DICTH</name>
<dbReference type="CDD" id="cd10796">
    <property type="entry name" value="GH57N_APU"/>
    <property type="match status" value="1"/>
</dbReference>
<evidence type="ECO:0000256" key="1">
    <source>
        <dbReference type="ARBA" id="ARBA00006821"/>
    </source>
</evidence>
<evidence type="ECO:0000256" key="2">
    <source>
        <dbReference type="ARBA" id="ARBA00023277"/>
    </source>
</evidence>
<protein>
    <submittedName>
        <fullName evidence="5">Glycoside hydrolase family 57</fullName>
    </submittedName>
</protein>
<dbReference type="InterPro" id="IPR011330">
    <property type="entry name" value="Glyco_hydro/deAcase_b/a-brl"/>
</dbReference>
<dbReference type="Pfam" id="PF03065">
    <property type="entry name" value="Glyco_hydro_57"/>
    <property type="match status" value="1"/>
</dbReference>
<evidence type="ECO:0000313" key="5">
    <source>
        <dbReference type="EMBL" id="HGK23992.1"/>
    </source>
</evidence>